<dbReference type="Pfam" id="PF00358">
    <property type="entry name" value="PTS_EIIA_1"/>
    <property type="match status" value="1"/>
</dbReference>
<keyword evidence="5" id="KW-0598">Phosphotransferase system</keyword>
<dbReference type="InterPro" id="IPR050890">
    <property type="entry name" value="PTS_EIIA_component"/>
</dbReference>
<gene>
    <name evidence="8" type="ORF">OCV63_01370</name>
</gene>
<dbReference type="Gene3D" id="2.70.70.10">
    <property type="entry name" value="Glucose Permease (Domain IIA)"/>
    <property type="match status" value="1"/>
</dbReference>
<dbReference type="PROSITE" id="PS00371">
    <property type="entry name" value="PTS_EIIA_TYPE_1_HIS"/>
    <property type="match status" value="1"/>
</dbReference>
<dbReference type="NCBIfam" id="TIGR00830">
    <property type="entry name" value="PTBA"/>
    <property type="match status" value="1"/>
</dbReference>
<protein>
    <submittedName>
        <fullName evidence="8">PTS glucose transporter subunit IIA</fullName>
    </submittedName>
</protein>
<keyword evidence="4" id="KW-0808">Transferase</keyword>
<name>A0ABT2RU52_9FIRM</name>
<organism evidence="8 9">
    <name type="scientific">Laedolimicola ammoniilytica</name>
    <dbReference type="NCBI Taxonomy" id="2981771"/>
    <lineage>
        <taxon>Bacteria</taxon>
        <taxon>Bacillati</taxon>
        <taxon>Bacillota</taxon>
        <taxon>Clostridia</taxon>
        <taxon>Lachnospirales</taxon>
        <taxon>Lachnospiraceae</taxon>
        <taxon>Laedolimicola</taxon>
    </lineage>
</organism>
<evidence type="ECO:0000256" key="3">
    <source>
        <dbReference type="ARBA" id="ARBA00022597"/>
    </source>
</evidence>
<dbReference type="EMBL" id="JAOQKC010000002">
    <property type="protein sequence ID" value="MCU6695545.1"/>
    <property type="molecule type" value="Genomic_DNA"/>
</dbReference>
<evidence type="ECO:0000256" key="5">
    <source>
        <dbReference type="ARBA" id="ARBA00022683"/>
    </source>
</evidence>
<dbReference type="SUPFAM" id="SSF51261">
    <property type="entry name" value="Duplicated hybrid motif"/>
    <property type="match status" value="1"/>
</dbReference>
<keyword evidence="2" id="KW-0813">Transport</keyword>
<dbReference type="RefSeq" id="WP_158361605.1">
    <property type="nucleotide sequence ID" value="NZ_JAOQKC010000002.1"/>
</dbReference>
<evidence type="ECO:0000259" key="7">
    <source>
        <dbReference type="PROSITE" id="PS51093"/>
    </source>
</evidence>
<dbReference type="InterPro" id="IPR011055">
    <property type="entry name" value="Dup_hybrid_motif"/>
</dbReference>
<dbReference type="PANTHER" id="PTHR45008">
    <property type="entry name" value="PTS SYSTEM GLUCOSE-SPECIFIC EIIA COMPONENT"/>
    <property type="match status" value="1"/>
</dbReference>
<evidence type="ECO:0000256" key="4">
    <source>
        <dbReference type="ARBA" id="ARBA00022679"/>
    </source>
</evidence>
<reference evidence="8 9" key="1">
    <citation type="journal article" date="2021" name="ISME Commun">
        <title>Automated analysis of genomic sequences facilitates high-throughput and comprehensive description of bacteria.</title>
        <authorList>
            <person name="Hitch T.C.A."/>
        </authorList>
    </citation>
    <scope>NUCLEOTIDE SEQUENCE [LARGE SCALE GENOMIC DNA]</scope>
    <source>
        <strain evidence="8 9">Sanger_04</strain>
    </source>
</reference>
<evidence type="ECO:0000256" key="6">
    <source>
        <dbReference type="ARBA" id="ARBA00022777"/>
    </source>
</evidence>
<keyword evidence="6" id="KW-0418">Kinase</keyword>
<accession>A0ABT2RU52</accession>
<dbReference type="InterPro" id="IPR001127">
    <property type="entry name" value="PTS_EIIA_1_perm"/>
</dbReference>
<keyword evidence="3 8" id="KW-0762">Sugar transport</keyword>
<sequence>MGLFSRKKKEEFVSPMTGTLLPIEQCPDPVFAGKIMGDGFAIELTGAEVTAPVSGTIATAFPTGHAYGINTDDGKEILIHIGMDTVALNGQGFDVKVKQGDTVKQGDLLVKVDVEYLKAQGKSVVSPVIFTSGEKVELQKTGAVQNGENGIVKIR</sequence>
<feature type="domain" description="PTS EIIA type-1" evidence="7">
    <location>
        <begin position="28"/>
        <end position="132"/>
    </location>
</feature>
<evidence type="ECO:0000256" key="1">
    <source>
        <dbReference type="ARBA" id="ARBA00004496"/>
    </source>
</evidence>
<dbReference type="PROSITE" id="PS51093">
    <property type="entry name" value="PTS_EIIA_TYPE_1"/>
    <property type="match status" value="1"/>
</dbReference>
<evidence type="ECO:0000256" key="2">
    <source>
        <dbReference type="ARBA" id="ARBA00022448"/>
    </source>
</evidence>
<keyword evidence="9" id="KW-1185">Reference proteome</keyword>
<proteinExistence type="predicted"/>
<dbReference type="PANTHER" id="PTHR45008:SF1">
    <property type="entry name" value="PTS SYSTEM GLUCOSE-SPECIFIC EIIA COMPONENT"/>
    <property type="match status" value="1"/>
</dbReference>
<dbReference type="Proteomes" id="UP001652461">
    <property type="component" value="Unassembled WGS sequence"/>
</dbReference>
<evidence type="ECO:0000313" key="9">
    <source>
        <dbReference type="Proteomes" id="UP001652461"/>
    </source>
</evidence>
<evidence type="ECO:0000313" key="8">
    <source>
        <dbReference type="EMBL" id="MCU6695545.1"/>
    </source>
</evidence>
<comment type="caution">
    <text evidence="8">The sequence shown here is derived from an EMBL/GenBank/DDBJ whole genome shotgun (WGS) entry which is preliminary data.</text>
</comment>
<comment type="subcellular location">
    <subcellularLocation>
        <location evidence="1">Cytoplasm</location>
    </subcellularLocation>
</comment>